<proteinExistence type="predicted"/>
<comment type="caution">
    <text evidence="2">The sequence shown here is derived from an EMBL/GenBank/DDBJ whole genome shotgun (WGS) entry which is preliminary data.</text>
</comment>
<feature type="domain" description="N-acetyltransferase" evidence="1">
    <location>
        <begin position="11"/>
        <end position="151"/>
    </location>
</feature>
<dbReference type="RefSeq" id="WP_138723314.1">
    <property type="nucleotide sequence ID" value="NZ_SSHJ02000006.1"/>
</dbReference>
<gene>
    <name evidence="2" type="ORF">E6A44_011595</name>
</gene>
<name>A0ABW9J8K7_9SPHI</name>
<dbReference type="Pfam" id="PF13673">
    <property type="entry name" value="Acetyltransf_10"/>
    <property type="match status" value="1"/>
</dbReference>
<evidence type="ECO:0000313" key="2">
    <source>
        <dbReference type="EMBL" id="MFN0256222.1"/>
    </source>
</evidence>
<dbReference type="InterPro" id="IPR016181">
    <property type="entry name" value="Acyl_CoA_acyltransferase"/>
</dbReference>
<dbReference type="Gene3D" id="3.40.630.30">
    <property type="match status" value="1"/>
</dbReference>
<protein>
    <submittedName>
        <fullName evidence="2">GNAT family N-acetyltransferase</fullName>
    </submittedName>
</protein>
<reference evidence="2 3" key="1">
    <citation type="submission" date="2024-12" db="EMBL/GenBank/DDBJ databases">
        <authorList>
            <person name="Hu S."/>
        </authorList>
    </citation>
    <scope>NUCLEOTIDE SEQUENCE [LARGE SCALE GENOMIC DNA]</scope>
    <source>
        <strain evidence="2 3">THG-T11</strain>
    </source>
</reference>
<evidence type="ECO:0000259" key="1">
    <source>
        <dbReference type="PROSITE" id="PS51186"/>
    </source>
</evidence>
<dbReference type="CDD" id="cd04301">
    <property type="entry name" value="NAT_SF"/>
    <property type="match status" value="1"/>
</dbReference>
<evidence type="ECO:0000313" key="3">
    <source>
        <dbReference type="Proteomes" id="UP001517247"/>
    </source>
</evidence>
<dbReference type="PROSITE" id="PS51186">
    <property type="entry name" value="GNAT"/>
    <property type="match status" value="1"/>
</dbReference>
<keyword evidence="3" id="KW-1185">Reference proteome</keyword>
<organism evidence="2 3">
    <name type="scientific">Pedobacter ureilyticus</name>
    <dbReference type="NCBI Taxonomy" id="1393051"/>
    <lineage>
        <taxon>Bacteria</taxon>
        <taxon>Pseudomonadati</taxon>
        <taxon>Bacteroidota</taxon>
        <taxon>Sphingobacteriia</taxon>
        <taxon>Sphingobacteriales</taxon>
        <taxon>Sphingobacteriaceae</taxon>
        <taxon>Pedobacter</taxon>
    </lineage>
</organism>
<accession>A0ABW9J8K7</accession>
<dbReference type="EMBL" id="SSHJ02000006">
    <property type="protein sequence ID" value="MFN0256222.1"/>
    <property type="molecule type" value="Genomic_DNA"/>
</dbReference>
<dbReference type="Proteomes" id="UP001517247">
    <property type="component" value="Unassembled WGS sequence"/>
</dbReference>
<dbReference type="SUPFAM" id="SSF55729">
    <property type="entry name" value="Acyl-CoA N-acyltransferases (Nat)"/>
    <property type="match status" value="1"/>
</dbReference>
<sequence length="151" mass="17402">MEKPTLTWAYKSFNELSTIELYTILKLRSEVFIVEQHCNYQDVDGKDLKCHHLMAWDGDNLVAYTRIVPPGVSFTEASIGRVLSNSRYRGIGAGITLMEKSIEKVYETHGKRSIRIGAQLYLKKFYESFGFVKDSEEYLEDEIPHIEMVLA</sequence>
<dbReference type="InterPro" id="IPR000182">
    <property type="entry name" value="GNAT_dom"/>
</dbReference>